<evidence type="ECO:0000256" key="1">
    <source>
        <dbReference type="SAM" id="MobiDB-lite"/>
    </source>
</evidence>
<feature type="compositionally biased region" description="Acidic residues" evidence="1">
    <location>
        <begin position="341"/>
        <end position="353"/>
    </location>
</feature>
<feature type="compositionally biased region" description="Acidic residues" evidence="1">
    <location>
        <begin position="222"/>
        <end position="235"/>
    </location>
</feature>
<dbReference type="OrthoDB" id="125903at2759"/>
<feature type="compositionally biased region" description="Basic and acidic residues" evidence="1">
    <location>
        <begin position="140"/>
        <end position="157"/>
    </location>
</feature>
<evidence type="ECO:0000313" key="2">
    <source>
        <dbReference type="EMBL" id="KAF2643639.1"/>
    </source>
</evidence>
<protein>
    <recommendedName>
        <fullName evidence="4">Transcription elongation factor Eaf N-terminal domain-containing protein</fullName>
    </recommendedName>
</protein>
<feature type="compositionally biased region" description="Acidic residues" evidence="1">
    <location>
        <begin position="312"/>
        <end position="324"/>
    </location>
</feature>
<gene>
    <name evidence="2" type="ORF">P280DRAFT_213791</name>
</gene>
<feature type="compositionally biased region" description="Basic and acidic residues" evidence="1">
    <location>
        <begin position="172"/>
        <end position="181"/>
    </location>
</feature>
<reference evidence="2" key="1">
    <citation type="journal article" date="2020" name="Stud. Mycol.">
        <title>101 Dothideomycetes genomes: a test case for predicting lifestyles and emergence of pathogens.</title>
        <authorList>
            <person name="Haridas S."/>
            <person name="Albert R."/>
            <person name="Binder M."/>
            <person name="Bloem J."/>
            <person name="Labutti K."/>
            <person name="Salamov A."/>
            <person name="Andreopoulos B."/>
            <person name="Baker S."/>
            <person name="Barry K."/>
            <person name="Bills G."/>
            <person name="Bluhm B."/>
            <person name="Cannon C."/>
            <person name="Castanera R."/>
            <person name="Culley D."/>
            <person name="Daum C."/>
            <person name="Ezra D."/>
            <person name="Gonzalez J."/>
            <person name="Henrissat B."/>
            <person name="Kuo A."/>
            <person name="Liang C."/>
            <person name="Lipzen A."/>
            <person name="Lutzoni F."/>
            <person name="Magnuson J."/>
            <person name="Mondo S."/>
            <person name="Nolan M."/>
            <person name="Ohm R."/>
            <person name="Pangilinan J."/>
            <person name="Park H.-J."/>
            <person name="Ramirez L."/>
            <person name="Alfaro M."/>
            <person name="Sun H."/>
            <person name="Tritt A."/>
            <person name="Yoshinaga Y."/>
            <person name="Zwiers L.-H."/>
            <person name="Turgeon B."/>
            <person name="Goodwin S."/>
            <person name="Spatafora J."/>
            <person name="Crous P."/>
            <person name="Grigoriev I."/>
        </authorList>
    </citation>
    <scope>NUCLEOTIDE SEQUENCE</scope>
    <source>
        <strain evidence="2">CBS 473.64</strain>
    </source>
</reference>
<feature type="compositionally biased region" description="Low complexity" evidence="1">
    <location>
        <begin position="203"/>
        <end position="218"/>
    </location>
</feature>
<feature type="compositionally biased region" description="Basic and acidic residues" evidence="1">
    <location>
        <begin position="48"/>
        <end position="65"/>
    </location>
</feature>
<name>A0A6A6S7B5_9PLEO</name>
<feature type="region of interest" description="Disordered" evidence="1">
    <location>
        <begin position="1"/>
        <end position="20"/>
    </location>
</feature>
<feature type="region of interest" description="Disordered" evidence="1">
    <location>
        <begin position="25"/>
        <end position="375"/>
    </location>
</feature>
<dbReference type="AlphaFoldDB" id="A0A6A6S7B5"/>
<organism evidence="2 3">
    <name type="scientific">Massarina eburnea CBS 473.64</name>
    <dbReference type="NCBI Taxonomy" id="1395130"/>
    <lineage>
        <taxon>Eukaryota</taxon>
        <taxon>Fungi</taxon>
        <taxon>Dikarya</taxon>
        <taxon>Ascomycota</taxon>
        <taxon>Pezizomycotina</taxon>
        <taxon>Dothideomycetes</taxon>
        <taxon>Pleosporomycetidae</taxon>
        <taxon>Pleosporales</taxon>
        <taxon>Massarineae</taxon>
        <taxon>Massarinaceae</taxon>
        <taxon>Massarina</taxon>
    </lineage>
</organism>
<evidence type="ECO:0000313" key="3">
    <source>
        <dbReference type="Proteomes" id="UP000799753"/>
    </source>
</evidence>
<dbReference type="Proteomes" id="UP000799753">
    <property type="component" value="Unassembled WGS sequence"/>
</dbReference>
<sequence length="375" mass="40480">MSSTYPKIWPRKEKDDVQDVSAAAGDELVNEDASREDVTIAPDPDNPFDFRHFLKPEKNDKKSDDSEYNGISSPDYRTGTGSAINTPQVAAARKPATSGLGAKTKAKAKAPTQAAPKAKKRKSPEPEARKTTAKKPPTVRLERRATTDPKAKSEAAKPAKKAAAQPPASKIKSAEIVHSSDESDEDADGEPEHEPEPVPSPQPVHRSPSPPSQSQHQSYEPASDEDEDDEMEDADDTRGGLDLEIEFEIPDERPAKPKQTLRPNLGYLASPANGPISLASAASSVEGTPRRNRTMDALENDDGVIDFGDMGGSDDDDADGEVDDHDVVPMDLGPPAQTREIEEDADAEMEEEDPLYKEMMEGLAGGDSSEESEEE</sequence>
<proteinExistence type="predicted"/>
<dbReference type="EMBL" id="MU006779">
    <property type="protein sequence ID" value="KAF2643639.1"/>
    <property type="molecule type" value="Genomic_DNA"/>
</dbReference>
<feature type="compositionally biased region" description="Low complexity" evidence="1">
    <location>
        <begin position="161"/>
        <end position="171"/>
    </location>
</feature>
<keyword evidence="3" id="KW-1185">Reference proteome</keyword>
<accession>A0A6A6S7B5</accession>
<evidence type="ECO:0008006" key="4">
    <source>
        <dbReference type="Google" id="ProtNLM"/>
    </source>
</evidence>
<feature type="compositionally biased region" description="Polar residues" evidence="1">
    <location>
        <begin position="79"/>
        <end position="88"/>
    </location>
</feature>